<gene>
    <name evidence="2" type="ORF">H9635_03865</name>
</gene>
<dbReference type="Pfam" id="PF11188">
    <property type="entry name" value="DUF2975"/>
    <property type="match status" value="1"/>
</dbReference>
<dbReference type="Proteomes" id="UP000619101">
    <property type="component" value="Unassembled WGS sequence"/>
</dbReference>
<reference evidence="2 3" key="1">
    <citation type="submission" date="2020-08" db="EMBL/GenBank/DDBJ databases">
        <title>A Genomic Blueprint of the Chicken Gut Microbiome.</title>
        <authorList>
            <person name="Gilroy R."/>
            <person name="Ravi A."/>
            <person name="Getino M."/>
            <person name="Pursley I."/>
            <person name="Horton D.L."/>
            <person name="Alikhan N.-F."/>
            <person name="Baker D."/>
            <person name="Gharbi K."/>
            <person name="Hall N."/>
            <person name="Watson M."/>
            <person name="Adriaenssens E.M."/>
            <person name="Foster-Nyarko E."/>
            <person name="Jarju S."/>
            <person name="Secka A."/>
            <person name="Antonio M."/>
            <person name="Oren A."/>
            <person name="Chaudhuri R."/>
            <person name="La Ragione R.M."/>
            <person name="Hildebrand F."/>
            <person name="Pallen M.J."/>
        </authorList>
    </citation>
    <scope>NUCLEOTIDE SEQUENCE [LARGE SCALE GENOMIC DNA]</scope>
    <source>
        <strain evidence="2 3">A46</strain>
    </source>
</reference>
<sequence>MKRINSILLSLGIVVIGIIVLFLCVYLLPILAQEAATVHPEVAYLQYPILLGLYATAIPFFYALYESVSMIYVIERKSLFSSSIIKGLNYIKYCAFIIIALYVAGFIILDTANAFPPIMAVAGVVIIAVSIMVATGAAYIKNILLKFPLSNQQ</sequence>
<keyword evidence="3" id="KW-1185">Reference proteome</keyword>
<keyword evidence="1" id="KW-0472">Membrane</keyword>
<feature type="transmembrane region" description="Helical" evidence="1">
    <location>
        <begin position="115"/>
        <end position="140"/>
    </location>
</feature>
<organism evidence="2 3">
    <name type="scientific">Solibacillus faecavium</name>
    <dbReference type="NCBI Taxonomy" id="2762221"/>
    <lineage>
        <taxon>Bacteria</taxon>
        <taxon>Bacillati</taxon>
        <taxon>Bacillota</taxon>
        <taxon>Bacilli</taxon>
        <taxon>Bacillales</taxon>
        <taxon>Caryophanaceae</taxon>
        <taxon>Solibacillus</taxon>
    </lineage>
</organism>
<feature type="transmembrane region" description="Helical" evidence="1">
    <location>
        <begin position="7"/>
        <end position="31"/>
    </location>
</feature>
<feature type="transmembrane region" description="Helical" evidence="1">
    <location>
        <begin position="51"/>
        <end position="74"/>
    </location>
</feature>
<comment type="caution">
    <text evidence="2">The sequence shown here is derived from an EMBL/GenBank/DDBJ whole genome shotgun (WGS) entry which is preliminary data.</text>
</comment>
<accession>A0ABR8XVA0</accession>
<evidence type="ECO:0000313" key="3">
    <source>
        <dbReference type="Proteomes" id="UP000619101"/>
    </source>
</evidence>
<feature type="transmembrane region" description="Helical" evidence="1">
    <location>
        <begin position="90"/>
        <end position="109"/>
    </location>
</feature>
<protein>
    <submittedName>
        <fullName evidence="2">DUF2975 domain-containing protein</fullName>
    </submittedName>
</protein>
<evidence type="ECO:0000256" key="1">
    <source>
        <dbReference type="SAM" id="Phobius"/>
    </source>
</evidence>
<name>A0ABR8XVA0_9BACL</name>
<keyword evidence="1" id="KW-1133">Transmembrane helix</keyword>
<dbReference type="RefSeq" id="WP_191698840.1">
    <property type="nucleotide sequence ID" value="NZ_JACSPZ010000002.1"/>
</dbReference>
<proteinExistence type="predicted"/>
<dbReference type="InterPro" id="IPR021354">
    <property type="entry name" value="DUF2975"/>
</dbReference>
<dbReference type="EMBL" id="JACSPZ010000002">
    <property type="protein sequence ID" value="MBD8035865.1"/>
    <property type="molecule type" value="Genomic_DNA"/>
</dbReference>
<evidence type="ECO:0000313" key="2">
    <source>
        <dbReference type="EMBL" id="MBD8035865.1"/>
    </source>
</evidence>
<keyword evidence="1" id="KW-0812">Transmembrane</keyword>